<evidence type="ECO:0000313" key="2">
    <source>
        <dbReference type="EMBL" id="KAI1516202.1"/>
    </source>
</evidence>
<comment type="caution">
    <text evidence="2">The sequence shown here is derived from an EMBL/GenBank/DDBJ whole genome shotgun (WGS) entry which is preliminary data.</text>
</comment>
<feature type="region of interest" description="Disordered" evidence="1">
    <location>
        <begin position="54"/>
        <end position="99"/>
    </location>
</feature>
<dbReference type="AlphaFoldDB" id="A0A2W1FW44"/>
<evidence type="ECO:0000256" key="1">
    <source>
        <dbReference type="SAM" id="MobiDB-lite"/>
    </source>
</evidence>
<evidence type="ECO:0000313" key="3">
    <source>
        <dbReference type="Proteomes" id="UP000249757"/>
    </source>
</evidence>
<feature type="compositionally biased region" description="Gly residues" evidence="1">
    <location>
        <begin position="54"/>
        <end position="65"/>
    </location>
</feature>
<protein>
    <submittedName>
        <fullName evidence="2">Uncharacterized protein</fullName>
    </submittedName>
</protein>
<dbReference type="Proteomes" id="UP000249757">
    <property type="component" value="Unassembled WGS sequence"/>
</dbReference>
<gene>
    <name evidence="2" type="ORF">Ptr86124_004739</name>
</gene>
<dbReference type="EMBL" id="NRDI02000005">
    <property type="protein sequence ID" value="KAI1516202.1"/>
    <property type="molecule type" value="Genomic_DNA"/>
</dbReference>
<organism evidence="2 3">
    <name type="scientific">Pyrenophora tritici-repentis</name>
    <dbReference type="NCBI Taxonomy" id="45151"/>
    <lineage>
        <taxon>Eukaryota</taxon>
        <taxon>Fungi</taxon>
        <taxon>Dikarya</taxon>
        <taxon>Ascomycota</taxon>
        <taxon>Pezizomycotina</taxon>
        <taxon>Dothideomycetes</taxon>
        <taxon>Pleosporomycetidae</taxon>
        <taxon>Pleosporales</taxon>
        <taxon>Pleosporineae</taxon>
        <taxon>Pleosporaceae</taxon>
        <taxon>Pyrenophora</taxon>
    </lineage>
</organism>
<keyword evidence="3" id="KW-1185">Reference proteome</keyword>
<feature type="compositionally biased region" description="Polar residues" evidence="1">
    <location>
        <begin position="70"/>
        <end position="88"/>
    </location>
</feature>
<name>A0A2W1FW44_9PLEO</name>
<feature type="compositionally biased region" description="Basic and acidic residues" evidence="1">
    <location>
        <begin position="89"/>
        <end position="99"/>
    </location>
</feature>
<sequence>MGKGAHEAADAYLKKHTGYKYVAKPAAGGGGSGKNGKGGNNYVGGKNWGGFKNGGAGAKGAGGLGPKTPQPSETTLPTTIASLDSSSKTSKEDIFNMMR</sequence>
<accession>A0A2W1FW44</accession>
<reference evidence="3" key="1">
    <citation type="journal article" date="2022" name="Microb. Genom.">
        <title>A global pangenome for the wheat fungal pathogen Pyrenophora tritici-repentis and prediction of effector protein structural homology.</title>
        <authorList>
            <person name="Moolhuijzen P.M."/>
            <person name="See P.T."/>
            <person name="Shi G."/>
            <person name="Powell H.R."/>
            <person name="Cockram J."/>
            <person name="Jorgensen L.N."/>
            <person name="Benslimane H."/>
            <person name="Strelkov S.E."/>
            <person name="Turner J."/>
            <person name="Liu Z."/>
            <person name="Moffat C.S."/>
        </authorList>
    </citation>
    <scope>NUCLEOTIDE SEQUENCE [LARGE SCALE GENOMIC DNA]</scope>
</reference>
<proteinExistence type="predicted"/>